<feature type="region of interest" description="Disordered" evidence="1">
    <location>
        <begin position="9"/>
        <end position="49"/>
    </location>
</feature>
<keyword evidence="3" id="KW-1185">Reference proteome</keyword>
<name>A0A9C7Q0K4_9RHOD</name>
<dbReference type="InterPro" id="IPR023393">
    <property type="entry name" value="START-like_dom_sf"/>
</dbReference>
<dbReference type="SUPFAM" id="SSF50405">
    <property type="entry name" value="Actin-crosslinking proteins"/>
    <property type="match status" value="2"/>
</dbReference>
<evidence type="ECO:0000313" key="3">
    <source>
        <dbReference type="Proteomes" id="UP001061958"/>
    </source>
</evidence>
<dbReference type="CDD" id="cd00257">
    <property type="entry name" value="beta-trefoil_FSCN-like"/>
    <property type="match status" value="1"/>
</dbReference>
<accession>A0A9C7Q0K4</accession>
<dbReference type="Proteomes" id="UP001061958">
    <property type="component" value="Unassembled WGS sequence"/>
</dbReference>
<dbReference type="OrthoDB" id="10291118at2759"/>
<dbReference type="InterPro" id="IPR008999">
    <property type="entry name" value="Actin-crosslinking"/>
</dbReference>
<evidence type="ECO:0000313" key="2">
    <source>
        <dbReference type="EMBL" id="GJQ13307.1"/>
    </source>
</evidence>
<gene>
    <name evidence="2" type="ORF">GpartN1_g5098.t1</name>
</gene>
<organism evidence="2 3">
    <name type="scientific">Galdieria partita</name>
    <dbReference type="NCBI Taxonomy" id="83374"/>
    <lineage>
        <taxon>Eukaryota</taxon>
        <taxon>Rhodophyta</taxon>
        <taxon>Bangiophyceae</taxon>
        <taxon>Galdieriales</taxon>
        <taxon>Galdieriaceae</taxon>
        <taxon>Galdieria</taxon>
    </lineage>
</organism>
<dbReference type="SUPFAM" id="SSF55961">
    <property type="entry name" value="Bet v1-like"/>
    <property type="match status" value="1"/>
</dbReference>
<reference evidence="2" key="1">
    <citation type="journal article" date="2022" name="Proc. Natl. Acad. Sci. U.S.A.">
        <title>Life cycle and functional genomics of the unicellular red alga Galdieria for elucidating algal and plant evolution and industrial use.</title>
        <authorList>
            <person name="Hirooka S."/>
            <person name="Itabashi T."/>
            <person name="Ichinose T.M."/>
            <person name="Onuma R."/>
            <person name="Fujiwara T."/>
            <person name="Yamashita S."/>
            <person name="Jong L.W."/>
            <person name="Tomita R."/>
            <person name="Iwane A.H."/>
            <person name="Miyagishima S.Y."/>
        </authorList>
    </citation>
    <scope>NUCLEOTIDE SEQUENCE</scope>
    <source>
        <strain evidence="2">NBRC 102759</strain>
    </source>
</reference>
<comment type="caution">
    <text evidence="2">The sequence shown here is derived from an EMBL/GenBank/DDBJ whole genome shotgun (WGS) entry which is preliminary data.</text>
</comment>
<sequence length="520" mass="59629">MNRIYQAVSSLFHTEEDEESEDNKTTRTRISELSPKRSSSTSSMVARHHNSSDSTQVICIHIFSSDLKKAWCYSLDNQEGSKIGSVSSDWVTDDAYFPKTCFIAFIRGKSCKLYSLDGRLVYVKRQECHVFVASKEQIETESTQSEFWIEERRTGIISLGTCSKERKDNSDKPLRYVCLERNGTIVADRKVAKSWEQFCLIPVPLSYVKSPRTNITVRILDHRGRFLTIGDHGKVYFHHGPFAALRDSISFEYSKEQSICRLKSTWNGHYVRLDSSISTTKPFLVADSENESSAAVFQVHWHSKAFFSLKLPTGFVSCRPNGSISCTSMQDRTWERLHLSSIISCVPKEDAQVSVRLERHSHSRRVLYSSVVIPCDCRTAFSVISDYDHLKCFCRHVIESCVKRQVAEDEYEIQTIEQHGFLFFSKKSQQLLRVKESYPHSLVIELIESNMLKEYHAIWIVEPLQEAELCCFLSLHVSSKPKSSIPGFLLDSVCKGSCLATMEDIQKECIRRMKCYHSSE</sequence>
<proteinExistence type="predicted"/>
<dbReference type="AlphaFoldDB" id="A0A9C7Q0K4"/>
<dbReference type="Gene3D" id="3.30.530.20">
    <property type="match status" value="1"/>
</dbReference>
<protein>
    <submittedName>
        <fullName evidence="2">Uncharacterized protein</fullName>
    </submittedName>
</protein>
<dbReference type="Gene3D" id="2.80.10.50">
    <property type="match status" value="1"/>
</dbReference>
<dbReference type="EMBL" id="BQMJ01000042">
    <property type="protein sequence ID" value="GJQ13307.1"/>
    <property type="molecule type" value="Genomic_DNA"/>
</dbReference>
<reference evidence="2" key="2">
    <citation type="submission" date="2022-01" db="EMBL/GenBank/DDBJ databases">
        <authorList>
            <person name="Hirooka S."/>
            <person name="Miyagishima S.Y."/>
        </authorList>
    </citation>
    <scope>NUCLEOTIDE SEQUENCE</scope>
    <source>
        <strain evidence="2">NBRC 102759</strain>
    </source>
</reference>
<evidence type="ECO:0000256" key="1">
    <source>
        <dbReference type="SAM" id="MobiDB-lite"/>
    </source>
</evidence>